<feature type="compositionally biased region" description="Low complexity" evidence="1">
    <location>
        <begin position="52"/>
        <end position="68"/>
    </location>
</feature>
<organism evidence="2 3">
    <name type="scientific">Panicum virgatum</name>
    <name type="common">Blackwell switchgrass</name>
    <dbReference type="NCBI Taxonomy" id="38727"/>
    <lineage>
        <taxon>Eukaryota</taxon>
        <taxon>Viridiplantae</taxon>
        <taxon>Streptophyta</taxon>
        <taxon>Embryophyta</taxon>
        <taxon>Tracheophyta</taxon>
        <taxon>Spermatophyta</taxon>
        <taxon>Magnoliopsida</taxon>
        <taxon>Liliopsida</taxon>
        <taxon>Poales</taxon>
        <taxon>Poaceae</taxon>
        <taxon>PACMAD clade</taxon>
        <taxon>Panicoideae</taxon>
        <taxon>Panicodae</taxon>
        <taxon>Paniceae</taxon>
        <taxon>Panicinae</taxon>
        <taxon>Panicum</taxon>
        <taxon>Panicum sect. Hiantes</taxon>
    </lineage>
</organism>
<evidence type="ECO:0000313" key="3">
    <source>
        <dbReference type="Proteomes" id="UP000823388"/>
    </source>
</evidence>
<proteinExistence type="predicted"/>
<feature type="region of interest" description="Disordered" evidence="1">
    <location>
        <begin position="51"/>
        <end position="109"/>
    </location>
</feature>
<reference evidence="2" key="1">
    <citation type="submission" date="2020-05" db="EMBL/GenBank/DDBJ databases">
        <title>WGS assembly of Panicum virgatum.</title>
        <authorList>
            <person name="Lovell J.T."/>
            <person name="Jenkins J."/>
            <person name="Shu S."/>
            <person name="Juenger T.E."/>
            <person name="Schmutz J."/>
        </authorList>
    </citation>
    <scope>NUCLEOTIDE SEQUENCE</scope>
    <source>
        <strain evidence="2">AP13</strain>
    </source>
</reference>
<comment type="caution">
    <text evidence="2">The sequence shown here is derived from an EMBL/GenBank/DDBJ whole genome shotgun (WGS) entry which is preliminary data.</text>
</comment>
<keyword evidence="3" id="KW-1185">Reference proteome</keyword>
<accession>A0A8T0PG97</accession>
<evidence type="ECO:0000256" key="1">
    <source>
        <dbReference type="SAM" id="MobiDB-lite"/>
    </source>
</evidence>
<evidence type="ECO:0000313" key="2">
    <source>
        <dbReference type="EMBL" id="KAG2561131.1"/>
    </source>
</evidence>
<feature type="region of interest" description="Disordered" evidence="1">
    <location>
        <begin position="1"/>
        <end position="26"/>
    </location>
</feature>
<feature type="compositionally biased region" description="Polar residues" evidence="1">
    <location>
        <begin position="1"/>
        <end position="21"/>
    </location>
</feature>
<gene>
    <name evidence="2" type="ORF">PVAP13_8KG141108</name>
</gene>
<name>A0A8T0PG97_PANVG</name>
<dbReference type="EMBL" id="CM029051">
    <property type="protein sequence ID" value="KAG2561131.1"/>
    <property type="molecule type" value="Genomic_DNA"/>
</dbReference>
<dbReference type="Proteomes" id="UP000823388">
    <property type="component" value="Chromosome 8K"/>
</dbReference>
<sequence length="109" mass="11410">MAGTSQGASGSVDATNASTGTHPVRRVLQVPMKLIVKRVKITAGELNHLRLEPVSSQSSAPAPEPVESVPEETIPDAENSATMRVSHLSPTNEEATMGEEEGTAPSRHA</sequence>
<protein>
    <submittedName>
        <fullName evidence="2">Uncharacterized protein</fullName>
    </submittedName>
</protein>
<dbReference type="AlphaFoldDB" id="A0A8T0PG97"/>
<feature type="compositionally biased region" description="Polar residues" evidence="1">
    <location>
        <begin position="79"/>
        <end position="92"/>
    </location>
</feature>